<gene>
    <name evidence="1" type="ORF">K5I29_03010</name>
</gene>
<dbReference type="Proteomes" id="UP001163328">
    <property type="component" value="Chromosome"/>
</dbReference>
<reference evidence="1" key="1">
    <citation type="submission" date="2021-08" db="EMBL/GenBank/DDBJ databases">
        <title>Flavobacterium sp. strain CC-SYL302.</title>
        <authorList>
            <person name="Lin S.-Y."/>
            <person name="Lee T.-H."/>
            <person name="Young C.-C."/>
        </authorList>
    </citation>
    <scope>NUCLEOTIDE SEQUENCE</scope>
    <source>
        <strain evidence="1">CC-SYL302</strain>
    </source>
</reference>
<dbReference type="RefSeq" id="WP_264434376.1">
    <property type="nucleotide sequence ID" value="NZ_CP081495.1"/>
</dbReference>
<accession>A0ABY6M056</accession>
<evidence type="ECO:0000313" key="2">
    <source>
        <dbReference type="Proteomes" id="UP001163328"/>
    </source>
</evidence>
<dbReference type="EMBL" id="CP081495">
    <property type="protein sequence ID" value="UYW01901.1"/>
    <property type="molecule type" value="Genomic_DNA"/>
</dbReference>
<dbReference type="Pfam" id="PF12487">
    <property type="entry name" value="DUF3703"/>
    <property type="match status" value="1"/>
</dbReference>
<proteinExistence type="predicted"/>
<name>A0ABY6M056_9FLAO</name>
<organism evidence="1 2">
    <name type="scientific">Flavobacterium agricola</name>
    <dbReference type="NCBI Taxonomy" id="2870839"/>
    <lineage>
        <taxon>Bacteria</taxon>
        <taxon>Pseudomonadati</taxon>
        <taxon>Bacteroidota</taxon>
        <taxon>Flavobacteriia</taxon>
        <taxon>Flavobacteriales</taxon>
        <taxon>Flavobacteriaceae</taxon>
        <taxon>Flavobacterium</taxon>
    </lineage>
</organism>
<evidence type="ECO:0000313" key="1">
    <source>
        <dbReference type="EMBL" id="UYW01901.1"/>
    </source>
</evidence>
<dbReference type="InterPro" id="IPR022172">
    <property type="entry name" value="DUF3703"/>
</dbReference>
<sequence>MKFNTKINKRLESFYLLELDRYKNAFASQNYVLAWHHLERAHIIAQKYPYQHSYVHFRMLQFGFKLKNRKEVFGQIPRLLFGGIKSFVGKIPVGNPGGSNVPPLKAFPIDPEIQEIFRITS</sequence>
<protein>
    <submittedName>
        <fullName evidence="1">DUF3703 domain-containing protein</fullName>
    </submittedName>
</protein>
<keyword evidence="2" id="KW-1185">Reference proteome</keyword>